<accession>A0A848KJM5</accession>
<gene>
    <name evidence="1" type="ORF">FGL95_23590</name>
</gene>
<name>A0A848KJM5_9NOCA</name>
<evidence type="ECO:0000313" key="1">
    <source>
        <dbReference type="EMBL" id="NMN98026.1"/>
    </source>
</evidence>
<keyword evidence="2" id="KW-1185">Reference proteome</keyword>
<dbReference type="Proteomes" id="UP000535543">
    <property type="component" value="Unassembled WGS sequence"/>
</dbReference>
<comment type="caution">
    <text evidence="1">The sequence shown here is derived from an EMBL/GenBank/DDBJ whole genome shotgun (WGS) entry which is preliminary data.</text>
</comment>
<dbReference type="RefSeq" id="WP_169591218.1">
    <property type="nucleotide sequence ID" value="NZ_VCQU01000009.1"/>
</dbReference>
<dbReference type="EMBL" id="VCQU01000009">
    <property type="protein sequence ID" value="NMN98026.1"/>
    <property type="molecule type" value="Genomic_DNA"/>
</dbReference>
<sequence>MAQPKSAVYLLLMPILASFSKSFAKFANLREEFTSLLRAIFPPKTALALSFDRPKPNARTA</sequence>
<protein>
    <submittedName>
        <fullName evidence="1">Uncharacterized protein</fullName>
    </submittedName>
</protein>
<proteinExistence type="predicted"/>
<organism evidence="1 2">
    <name type="scientific">Antrihabitans stalactiti</name>
    <dbReference type="NCBI Taxonomy" id="2584121"/>
    <lineage>
        <taxon>Bacteria</taxon>
        <taxon>Bacillati</taxon>
        <taxon>Actinomycetota</taxon>
        <taxon>Actinomycetes</taxon>
        <taxon>Mycobacteriales</taxon>
        <taxon>Nocardiaceae</taxon>
        <taxon>Antrihabitans</taxon>
    </lineage>
</organism>
<reference evidence="1 2" key="2">
    <citation type="submission" date="2020-06" db="EMBL/GenBank/DDBJ databases">
        <title>Antribacter stalactiti gen. nov., sp. nov., a new member of the family Nacardiaceae isolated from a cave.</title>
        <authorList>
            <person name="Kim I.S."/>
        </authorList>
    </citation>
    <scope>NUCLEOTIDE SEQUENCE [LARGE SCALE GENOMIC DNA]</scope>
    <source>
        <strain evidence="1 2">YC2-7</strain>
    </source>
</reference>
<evidence type="ECO:0000313" key="2">
    <source>
        <dbReference type="Proteomes" id="UP000535543"/>
    </source>
</evidence>
<dbReference type="AlphaFoldDB" id="A0A848KJM5"/>
<reference evidence="1 2" key="1">
    <citation type="submission" date="2019-05" db="EMBL/GenBank/DDBJ databases">
        <authorList>
            <person name="Lee S.D."/>
        </authorList>
    </citation>
    <scope>NUCLEOTIDE SEQUENCE [LARGE SCALE GENOMIC DNA]</scope>
    <source>
        <strain evidence="1 2">YC2-7</strain>
    </source>
</reference>